<dbReference type="GO" id="GO:0061630">
    <property type="term" value="F:ubiquitin protein ligase activity"/>
    <property type="evidence" value="ECO:0007669"/>
    <property type="project" value="UniProtKB-EC"/>
</dbReference>
<organism evidence="8 9">
    <name type="scientific">Kingdonia uniflora</name>
    <dbReference type="NCBI Taxonomy" id="39325"/>
    <lineage>
        <taxon>Eukaryota</taxon>
        <taxon>Viridiplantae</taxon>
        <taxon>Streptophyta</taxon>
        <taxon>Embryophyta</taxon>
        <taxon>Tracheophyta</taxon>
        <taxon>Spermatophyta</taxon>
        <taxon>Magnoliopsida</taxon>
        <taxon>Ranunculales</taxon>
        <taxon>Circaeasteraceae</taxon>
        <taxon>Kingdonia</taxon>
    </lineage>
</organism>
<keyword evidence="5" id="KW-0833">Ubl conjugation pathway</keyword>
<evidence type="ECO:0000256" key="5">
    <source>
        <dbReference type="ARBA" id="ARBA00022786"/>
    </source>
</evidence>
<dbReference type="EMBL" id="JACGCM010002399">
    <property type="protein sequence ID" value="KAF6140169.1"/>
    <property type="molecule type" value="Genomic_DNA"/>
</dbReference>
<evidence type="ECO:0000313" key="9">
    <source>
        <dbReference type="Proteomes" id="UP000541444"/>
    </source>
</evidence>
<dbReference type="Pfam" id="PF04564">
    <property type="entry name" value="U-box"/>
    <property type="match status" value="1"/>
</dbReference>
<dbReference type="InterPro" id="IPR011989">
    <property type="entry name" value="ARM-like"/>
</dbReference>
<protein>
    <recommendedName>
        <fullName evidence="3">RING-type E3 ubiquitin transferase</fullName>
        <ecNumber evidence="3">2.3.2.27</ecNumber>
    </recommendedName>
</protein>
<dbReference type="Gene3D" id="3.30.40.10">
    <property type="entry name" value="Zinc/RING finger domain, C3HC4 (zinc finger)"/>
    <property type="match status" value="1"/>
</dbReference>
<comment type="catalytic activity">
    <reaction evidence="1">
        <text>S-ubiquitinyl-[E2 ubiquitin-conjugating enzyme]-L-cysteine + [acceptor protein]-L-lysine = [E2 ubiquitin-conjugating enzyme]-L-cysteine + N(6)-ubiquitinyl-[acceptor protein]-L-lysine.</text>
        <dbReference type="EC" id="2.3.2.27"/>
    </reaction>
</comment>
<evidence type="ECO:0000256" key="4">
    <source>
        <dbReference type="ARBA" id="ARBA00022679"/>
    </source>
</evidence>
<keyword evidence="9" id="KW-1185">Reference proteome</keyword>
<dbReference type="GO" id="GO:0016567">
    <property type="term" value="P:protein ubiquitination"/>
    <property type="evidence" value="ECO:0007669"/>
    <property type="project" value="InterPro"/>
</dbReference>
<dbReference type="SUPFAM" id="SSF48371">
    <property type="entry name" value="ARM repeat"/>
    <property type="match status" value="1"/>
</dbReference>
<dbReference type="PANTHER" id="PTHR23315:SF253">
    <property type="entry name" value="U-BOX DOMAIN-CONTAINING PROTEIN 9"/>
    <property type="match status" value="1"/>
</dbReference>
<reference evidence="8 9" key="1">
    <citation type="journal article" date="2020" name="IScience">
        <title>Genome Sequencing of the Endangered Kingdonia uniflora (Circaeasteraceae, Ranunculales) Reveals Potential Mechanisms of Evolutionary Specialization.</title>
        <authorList>
            <person name="Sun Y."/>
            <person name="Deng T."/>
            <person name="Zhang A."/>
            <person name="Moore M.J."/>
            <person name="Landis J.B."/>
            <person name="Lin N."/>
            <person name="Zhang H."/>
            <person name="Zhang X."/>
            <person name="Huang J."/>
            <person name="Zhang X."/>
            <person name="Sun H."/>
            <person name="Wang H."/>
        </authorList>
    </citation>
    <scope>NUCLEOTIDE SEQUENCE [LARGE SCALE GENOMIC DNA]</scope>
    <source>
        <strain evidence="8">TB1705</strain>
        <tissue evidence="8">Leaf</tissue>
    </source>
</reference>
<dbReference type="InterPro" id="IPR003613">
    <property type="entry name" value="Ubox_domain"/>
</dbReference>
<comment type="caution">
    <text evidence="8">The sequence shown here is derived from an EMBL/GenBank/DDBJ whole genome shotgun (WGS) entry which is preliminary data.</text>
</comment>
<gene>
    <name evidence="8" type="ORF">GIB67_028975</name>
</gene>
<evidence type="ECO:0000256" key="6">
    <source>
        <dbReference type="SAM" id="SignalP"/>
    </source>
</evidence>
<dbReference type="SUPFAM" id="SSF57850">
    <property type="entry name" value="RING/U-box"/>
    <property type="match status" value="1"/>
</dbReference>
<feature type="chain" id="PRO_5029469608" description="RING-type E3 ubiquitin transferase" evidence="6">
    <location>
        <begin position="20"/>
        <end position="575"/>
    </location>
</feature>
<dbReference type="AlphaFoldDB" id="A0A7J7LCA4"/>
<dbReference type="EC" id="2.3.2.27" evidence="3"/>
<evidence type="ECO:0000256" key="1">
    <source>
        <dbReference type="ARBA" id="ARBA00000900"/>
    </source>
</evidence>
<evidence type="ECO:0000256" key="3">
    <source>
        <dbReference type="ARBA" id="ARBA00012483"/>
    </source>
</evidence>
<dbReference type="InterPro" id="IPR013083">
    <property type="entry name" value="Znf_RING/FYVE/PHD"/>
</dbReference>
<keyword evidence="4" id="KW-0808">Transferase</keyword>
<dbReference type="Proteomes" id="UP000541444">
    <property type="component" value="Unassembled WGS sequence"/>
</dbReference>
<sequence>MYSLSLSLFLVLKSSFANCIILSSPLNSYKQTVQLYDVSVSPPSFELNKSSNFTTGRSSLISKANTKWKSNNGVCRSDHIVSDRSLFNELEGLVRSNPNSQLYIVKFMQGPLWEKGMLKADLKKERGLVEERLKVILTSLNTMEFNAGIVDHSPPETFICPLSNQIMVDPVILTSGVDHTISLLLSPLIVTDYNDTIQDLQEDLIAIVFNILHHEDNIITFAKNPDAVIPVIEALSTGNANTQFTVAAIILKLSIYTPDRVIIADSEELKSLLHVVEKGYNNYPEARITAVKAVFNQCVIKKNRLKAIKDGAVRVILKKISDGLYAYELWAILRMLSMHRNAAYQIIELNGVHIFLNFLRKSSEDLNSDTSTEDLKSDQSTKSTTPEACIIKNCMTVLNCIISKDKTKFKEIKEEERTYKTISWAFKNGTGVTPKWVISANENVTKVRILFYDWKKCLYEVTILKRSLKNLAILIRDLTVKLGDPPRGKIMMVERQVHRTVYVVEAVTVFVTDVMVAVLTGSSGRVLVRVRVLIEFAWGESFNSLESVVTKDLFGGEKKQFISDLDKVETCDESV</sequence>
<dbReference type="PANTHER" id="PTHR23315">
    <property type="entry name" value="U BOX DOMAIN-CONTAINING"/>
    <property type="match status" value="1"/>
</dbReference>
<feature type="signal peptide" evidence="6">
    <location>
        <begin position="1"/>
        <end position="19"/>
    </location>
</feature>
<evidence type="ECO:0000313" key="8">
    <source>
        <dbReference type="EMBL" id="KAF6140169.1"/>
    </source>
</evidence>
<accession>A0A7J7LCA4</accession>
<feature type="domain" description="U-box" evidence="7">
    <location>
        <begin position="155"/>
        <end position="177"/>
    </location>
</feature>
<evidence type="ECO:0000259" key="7">
    <source>
        <dbReference type="Pfam" id="PF04564"/>
    </source>
</evidence>
<keyword evidence="6" id="KW-0732">Signal</keyword>
<evidence type="ECO:0000256" key="2">
    <source>
        <dbReference type="ARBA" id="ARBA00004906"/>
    </source>
</evidence>
<proteinExistence type="predicted"/>
<dbReference type="InterPro" id="IPR016024">
    <property type="entry name" value="ARM-type_fold"/>
</dbReference>
<name>A0A7J7LCA4_9MAGN</name>
<comment type="pathway">
    <text evidence="2">Protein modification; protein ubiquitination.</text>
</comment>
<dbReference type="Gene3D" id="1.25.10.10">
    <property type="entry name" value="Leucine-rich Repeat Variant"/>
    <property type="match status" value="1"/>
</dbReference>